<dbReference type="GO" id="GO:0002229">
    <property type="term" value="P:defense response to oomycetes"/>
    <property type="evidence" value="ECO:0007669"/>
    <property type="project" value="UniProtKB-ARBA"/>
</dbReference>
<keyword evidence="10" id="KW-0677">Repeat</keyword>
<dbReference type="PROSITE" id="PS00107">
    <property type="entry name" value="PROTEIN_KINASE_ATP"/>
    <property type="match status" value="1"/>
</dbReference>
<proteinExistence type="inferred from homology"/>
<comment type="similarity">
    <text evidence="2">In the N-terminal section; belongs to the leguminous lectin family.</text>
</comment>
<dbReference type="Pfam" id="PF01657">
    <property type="entry name" value="Stress-antifung"/>
    <property type="match status" value="2"/>
</dbReference>
<dbReference type="InterPro" id="IPR017441">
    <property type="entry name" value="Protein_kinase_ATP_BS"/>
</dbReference>
<dbReference type="SMART" id="SM00220">
    <property type="entry name" value="S_TKc"/>
    <property type="match status" value="1"/>
</dbReference>
<evidence type="ECO:0000256" key="17">
    <source>
        <dbReference type="ARBA" id="ARBA00023180"/>
    </source>
</evidence>
<gene>
    <name evidence="24" type="ORF">B456_011G095300</name>
</gene>
<sequence>AALLIIFSLIVISVRSYADTRLDLVARSCETTTVQNKDDYLKNYESILQKMEPEMYRNKFAFNEAGKPPDKIYVLSQCMNDLSSVECAQCFARISNILPACFPTTGGRVYLDGCFIRANNYSFYREVTANGDINRCSDDIDTDEDFKMVLRDMLPRMVHKAPDKKGFALFQESRNGTTVHGMAQCWKILDKEMCSSCLADAVDLVFRCVPSKEGRALNAGCFLRYSTYDFGHDTNAGAVRYAIISFIIYIFLTAVVCTLAVAIGLRLGKMAYKQMNPRREWKGKEVDLAALDQAMKFLQFKFSTLEKATDCFNEANKLGSGGYGEVFKGTLPDGREIAVKRLYVNGRNRSREIYNEMDVISKAQHKNLVRCLGGCFTIIENFLVYEYLANKSLDSILFGKLQISILKQNGDCFDAPWKKDPEKKKELDWGKRQKIIMETAEGLEYLHKGCEVRIIHRDIKASNILLDIKFRPKIADFGLARLCSRDSDRISLVNNTVAGTFGYMAPEYIAKGRLTEKVDVYSFGVLMLEIISGVKNTKIESDNYFETLVTDVIITSHLSYFHSPFFSSKFPRILNIFWELSHPLSNFYQKIRLSLVANIIFNIDFQAWRHFQSNTTTKIIDESLNPEDQIEEIKRQIQLGLLCTQAEPTLRPNMSKVLQILRHKDMDLPSPTKPPFLDESLILSASSFNTLPSKSQTNINFPEKSQTNDNLHRHDQQDYSNL</sequence>
<evidence type="ECO:0000256" key="8">
    <source>
        <dbReference type="ARBA" id="ARBA00022729"/>
    </source>
</evidence>
<comment type="subcellular location">
    <subcellularLocation>
        <location evidence="1">Cell membrane</location>
        <topology evidence="1">Single-pass type I membrane protein</topology>
    </subcellularLocation>
</comment>
<dbReference type="Gene3D" id="3.30.200.20">
    <property type="entry name" value="Phosphorylase Kinase, domain 1"/>
    <property type="match status" value="1"/>
</dbReference>
<dbReference type="EMBL" id="CM001750">
    <property type="protein sequence ID" value="KJB70907.1"/>
    <property type="molecule type" value="Genomic_DNA"/>
</dbReference>
<dbReference type="AlphaFoldDB" id="A0A0D2RJN4"/>
<evidence type="ECO:0000256" key="12">
    <source>
        <dbReference type="ARBA" id="ARBA00022777"/>
    </source>
</evidence>
<dbReference type="PANTHER" id="PTHR47973">
    <property type="entry name" value="CYSTEINE-RICH RECEPTOR-LIKE PROTEIN KINASE 3"/>
    <property type="match status" value="1"/>
</dbReference>
<keyword evidence="25" id="KW-1185">Reference proteome</keyword>
<keyword evidence="7 20" id="KW-0812">Transmembrane</keyword>
<dbReference type="STRING" id="29730.A0A0D2RJN4"/>
<keyword evidence="15 20" id="KW-0472">Membrane</keyword>
<evidence type="ECO:0000313" key="24">
    <source>
        <dbReference type="EMBL" id="KJB70907.1"/>
    </source>
</evidence>
<keyword evidence="8 21" id="KW-0732">Signal</keyword>
<name>A0A0D2RJN4_GOSRA</name>
<evidence type="ECO:0000256" key="20">
    <source>
        <dbReference type="SAM" id="Phobius"/>
    </source>
</evidence>
<evidence type="ECO:0008006" key="26">
    <source>
        <dbReference type="Google" id="ProtNLM"/>
    </source>
</evidence>
<dbReference type="Proteomes" id="UP000032304">
    <property type="component" value="Chromosome 11"/>
</dbReference>
<evidence type="ECO:0000256" key="6">
    <source>
        <dbReference type="ARBA" id="ARBA00022679"/>
    </source>
</evidence>
<evidence type="ECO:0000256" key="1">
    <source>
        <dbReference type="ARBA" id="ARBA00004251"/>
    </source>
</evidence>
<feature type="signal peptide" evidence="21">
    <location>
        <begin position="1"/>
        <end position="18"/>
    </location>
</feature>
<evidence type="ECO:0000259" key="22">
    <source>
        <dbReference type="PROSITE" id="PS50011"/>
    </source>
</evidence>
<feature type="transmembrane region" description="Helical" evidence="20">
    <location>
        <begin position="241"/>
        <end position="265"/>
    </location>
</feature>
<dbReference type="InterPro" id="IPR052059">
    <property type="entry name" value="CR_Ser/Thr_kinase"/>
</dbReference>
<dbReference type="InterPro" id="IPR038408">
    <property type="entry name" value="GNK2_sf"/>
</dbReference>
<dbReference type="PROSITE" id="PS00108">
    <property type="entry name" value="PROTEIN_KINASE_ST"/>
    <property type="match status" value="1"/>
</dbReference>
<organism evidence="24 25">
    <name type="scientific">Gossypium raimondii</name>
    <name type="common">Peruvian cotton</name>
    <name type="synonym">Gossypium klotzschianum subsp. raimondii</name>
    <dbReference type="NCBI Taxonomy" id="29730"/>
    <lineage>
        <taxon>Eukaryota</taxon>
        <taxon>Viridiplantae</taxon>
        <taxon>Streptophyta</taxon>
        <taxon>Embryophyta</taxon>
        <taxon>Tracheophyta</taxon>
        <taxon>Spermatophyta</taxon>
        <taxon>Magnoliopsida</taxon>
        <taxon>eudicotyledons</taxon>
        <taxon>Gunneridae</taxon>
        <taxon>Pentapetalae</taxon>
        <taxon>rosids</taxon>
        <taxon>malvids</taxon>
        <taxon>Malvales</taxon>
        <taxon>Malvaceae</taxon>
        <taxon>Malvoideae</taxon>
        <taxon>Gossypium</taxon>
    </lineage>
</organism>
<evidence type="ECO:0000256" key="9">
    <source>
        <dbReference type="ARBA" id="ARBA00022734"/>
    </source>
</evidence>
<dbReference type="Gramene" id="KJB70907">
    <property type="protein sequence ID" value="KJB70907"/>
    <property type="gene ID" value="B456_011G095300"/>
</dbReference>
<reference evidence="24 25" key="1">
    <citation type="journal article" date="2012" name="Nature">
        <title>Repeated polyploidization of Gossypium genomes and the evolution of spinnable cotton fibres.</title>
        <authorList>
            <person name="Paterson A.H."/>
            <person name="Wendel J.F."/>
            <person name="Gundlach H."/>
            <person name="Guo H."/>
            <person name="Jenkins J."/>
            <person name="Jin D."/>
            <person name="Llewellyn D."/>
            <person name="Showmaker K.C."/>
            <person name="Shu S."/>
            <person name="Udall J."/>
            <person name="Yoo M.J."/>
            <person name="Byers R."/>
            <person name="Chen W."/>
            <person name="Doron-Faigenboim A."/>
            <person name="Duke M.V."/>
            <person name="Gong L."/>
            <person name="Grimwood J."/>
            <person name="Grover C."/>
            <person name="Grupp K."/>
            <person name="Hu G."/>
            <person name="Lee T.H."/>
            <person name="Li J."/>
            <person name="Lin L."/>
            <person name="Liu T."/>
            <person name="Marler B.S."/>
            <person name="Page J.T."/>
            <person name="Roberts A.W."/>
            <person name="Romanel E."/>
            <person name="Sanders W.S."/>
            <person name="Szadkowski E."/>
            <person name="Tan X."/>
            <person name="Tang H."/>
            <person name="Xu C."/>
            <person name="Wang J."/>
            <person name="Wang Z."/>
            <person name="Zhang D."/>
            <person name="Zhang L."/>
            <person name="Ashrafi H."/>
            <person name="Bedon F."/>
            <person name="Bowers J.E."/>
            <person name="Brubaker C.L."/>
            <person name="Chee P.W."/>
            <person name="Das S."/>
            <person name="Gingle A.R."/>
            <person name="Haigler C.H."/>
            <person name="Harker D."/>
            <person name="Hoffmann L.V."/>
            <person name="Hovav R."/>
            <person name="Jones D.C."/>
            <person name="Lemke C."/>
            <person name="Mansoor S."/>
            <person name="ur Rahman M."/>
            <person name="Rainville L.N."/>
            <person name="Rambani A."/>
            <person name="Reddy U.K."/>
            <person name="Rong J.K."/>
            <person name="Saranga Y."/>
            <person name="Scheffler B.E."/>
            <person name="Scheffler J.A."/>
            <person name="Stelly D.M."/>
            <person name="Triplett B.A."/>
            <person name="Van Deynze A."/>
            <person name="Vaslin M.F."/>
            <person name="Waghmare V.N."/>
            <person name="Walford S.A."/>
            <person name="Wright R.J."/>
            <person name="Zaki E.A."/>
            <person name="Zhang T."/>
            <person name="Dennis E.S."/>
            <person name="Mayer K.F."/>
            <person name="Peterson D.G."/>
            <person name="Rokhsar D.S."/>
            <person name="Wang X."/>
            <person name="Schmutz J."/>
        </authorList>
    </citation>
    <scope>NUCLEOTIDE SEQUENCE [LARGE SCALE GENOMIC DNA]</scope>
</reference>
<dbReference type="FunFam" id="3.30.430.20:FF:000015">
    <property type="entry name" value="Cysteine-rich receptor-like protein kinase 3"/>
    <property type="match status" value="1"/>
</dbReference>
<feature type="non-terminal residue" evidence="24">
    <location>
        <position position="1"/>
    </location>
</feature>
<evidence type="ECO:0000256" key="14">
    <source>
        <dbReference type="ARBA" id="ARBA00022989"/>
    </source>
</evidence>
<dbReference type="FunFam" id="1.10.510.10:FF:000240">
    <property type="entry name" value="Lectin-domain containing receptor kinase A4.3"/>
    <property type="match status" value="1"/>
</dbReference>
<evidence type="ECO:0000256" key="21">
    <source>
        <dbReference type="SAM" id="SignalP"/>
    </source>
</evidence>
<evidence type="ECO:0000259" key="23">
    <source>
        <dbReference type="PROSITE" id="PS51473"/>
    </source>
</evidence>
<dbReference type="OMA" id="MAICWNT"/>
<evidence type="ECO:0000256" key="4">
    <source>
        <dbReference type="ARBA" id="ARBA00022475"/>
    </source>
</evidence>
<evidence type="ECO:0000256" key="16">
    <source>
        <dbReference type="ARBA" id="ARBA00023170"/>
    </source>
</evidence>
<keyword evidence="9" id="KW-0430">Lectin</keyword>
<feature type="chain" id="PRO_5002266710" description="Cysteine-rich receptor-like protein kinase 43" evidence="21">
    <location>
        <begin position="19"/>
        <end position="722"/>
    </location>
</feature>
<dbReference type="InterPro" id="IPR008271">
    <property type="entry name" value="Ser/Thr_kinase_AS"/>
</dbReference>
<dbReference type="PROSITE" id="PS51473">
    <property type="entry name" value="GNK2"/>
    <property type="match status" value="2"/>
</dbReference>
<feature type="binding site" evidence="18">
    <location>
        <position position="340"/>
    </location>
    <ligand>
        <name>ATP</name>
        <dbReference type="ChEBI" id="CHEBI:30616"/>
    </ligand>
</feature>
<dbReference type="SUPFAM" id="SSF56112">
    <property type="entry name" value="Protein kinase-like (PK-like)"/>
    <property type="match status" value="1"/>
</dbReference>
<keyword evidence="13 18" id="KW-0067">ATP-binding</keyword>
<dbReference type="GO" id="GO:0005886">
    <property type="term" value="C:plasma membrane"/>
    <property type="evidence" value="ECO:0007669"/>
    <property type="project" value="UniProtKB-SubCell"/>
</dbReference>
<evidence type="ECO:0000256" key="15">
    <source>
        <dbReference type="ARBA" id="ARBA00023136"/>
    </source>
</evidence>
<keyword evidence="12" id="KW-0418">Kinase</keyword>
<dbReference type="CDD" id="cd23509">
    <property type="entry name" value="Gnk2-like"/>
    <property type="match status" value="2"/>
</dbReference>
<evidence type="ECO:0000313" key="25">
    <source>
        <dbReference type="Proteomes" id="UP000032304"/>
    </source>
</evidence>
<evidence type="ECO:0000256" key="2">
    <source>
        <dbReference type="ARBA" id="ARBA00008536"/>
    </source>
</evidence>
<keyword evidence="16" id="KW-0675">Receptor</keyword>
<feature type="domain" description="Gnk2-homologous" evidence="23">
    <location>
        <begin position="128"/>
        <end position="230"/>
    </location>
</feature>
<feature type="domain" description="Gnk2-homologous" evidence="23">
    <location>
        <begin position="22"/>
        <end position="123"/>
    </location>
</feature>
<evidence type="ECO:0000256" key="19">
    <source>
        <dbReference type="SAM" id="MobiDB-lite"/>
    </source>
</evidence>
<dbReference type="GO" id="GO:0004674">
    <property type="term" value="F:protein serine/threonine kinase activity"/>
    <property type="evidence" value="ECO:0007669"/>
    <property type="project" value="UniProtKB-KW"/>
</dbReference>
<evidence type="ECO:0000256" key="10">
    <source>
        <dbReference type="ARBA" id="ARBA00022737"/>
    </source>
</evidence>
<dbReference type="Pfam" id="PF00069">
    <property type="entry name" value="Pkinase"/>
    <property type="match status" value="1"/>
</dbReference>
<dbReference type="GO" id="GO:0030246">
    <property type="term" value="F:carbohydrate binding"/>
    <property type="evidence" value="ECO:0007669"/>
    <property type="project" value="UniProtKB-KW"/>
</dbReference>
<evidence type="ECO:0000256" key="7">
    <source>
        <dbReference type="ARBA" id="ARBA00022692"/>
    </source>
</evidence>
<accession>A0A0D2RJN4</accession>
<evidence type="ECO:0000256" key="13">
    <source>
        <dbReference type="ARBA" id="ARBA00022840"/>
    </source>
</evidence>
<evidence type="ECO:0000256" key="11">
    <source>
        <dbReference type="ARBA" id="ARBA00022741"/>
    </source>
</evidence>
<keyword evidence="6" id="KW-0808">Transferase</keyword>
<dbReference type="eggNOG" id="ENOG502QUCX">
    <property type="taxonomic scope" value="Eukaryota"/>
</dbReference>
<comment type="similarity">
    <text evidence="3">In the C-terminal section; belongs to the protein kinase superfamily. Ser/Thr protein kinase family.</text>
</comment>
<feature type="region of interest" description="Disordered" evidence="19">
    <location>
        <begin position="694"/>
        <end position="722"/>
    </location>
</feature>
<keyword evidence="11 18" id="KW-0547">Nucleotide-binding</keyword>
<dbReference type="GO" id="GO:0005524">
    <property type="term" value="F:ATP binding"/>
    <property type="evidence" value="ECO:0007669"/>
    <property type="project" value="UniProtKB-UniRule"/>
</dbReference>
<protein>
    <recommendedName>
        <fullName evidence="26">Cysteine-rich receptor-like protein kinase 43</fullName>
    </recommendedName>
</protein>
<evidence type="ECO:0000256" key="3">
    <source>
        <dbReference type="ARBA" id="ARBA00010217"/>
    </source>
</evidence>
<dbReference type="InterPro" id="IPR011009">
    <property type="entry name" value="Kinase-like_dom_sf"/>
</dbReference>
<dbReference type="Gene3D" id="3.30.430.20">
    <property type="entry name" value="Gnk2 domain, C-X8-C-X2-C motif"/>
    <property type="match status" value="2"/>
</dbReference>
<dbReference type="Gene3D" id="1.10.510.10">
    <property type="entry name" value="Transferase(Phosphotransferase) domain 1"/>
    <property type="match status" value="1"/>
</dbReference>
<feature type="domain" description="Protein kinase" evidence="22">
    <location>
        <begin position="312"/>
        <end position="666"/>
    </location>
</feature>
<dbReference type="PROSITE" id="PS50011">
    <property type="entry name" value="PROTEIN_KINASE_DOM"/>
    <property type="match status" value="1"/>
</dbReference>
<keyword evidence="4" id="KW-1003">Cell membrane</keyword>
<keyword evidence="17" id="KW-0325">Glycoprotein</keyword>
<feature type="compositionally biased region" description="Basic and acidic residues" evidence="19">
    <location>
        <begin position="710"/>
        <end position="722"/>
    </location>
</feature>
<keyword evidence="14 20" id="KW-1133">Transmembrane helix</keyword>
<keyword evidence="5" id="KW-0723">Serine/threonine-protein kinase</keyword>
<evidence type="ECO:0000256" key="5">
    <source>
        <dbReference type="ARBA" id="ARBA00022527"/>
    </source>
</evidence>
<feature type="compositionally biased region" description="Polar residues" evidence="19">
    <location>
        <begin position="694"/>
        <end position="709"/>
    </location>
</feature>
<evidence type="ECO:0000256" key="18">
    <source>
        <dbReference type="PROSITE-ProRule" id="PRU10141"/>
    </source>
</evidence>
<dbReference type="InterPro" id="IPR002902">
    <property type="entry name" value="GNK2"/>
</dbReference>
<dbReference type="InterPro" id="IPR000719">
    <property type="entry name" value="Prot_kinase_dom"/>
</dbReference>